<feature type="compositionally biased region" description="Polar residues" evidence="2">
    <location>
        <begin position="253"/>
        <end position="263"/>
    </location>
</feature>
<proteinExistence type="predicted"/>
<feature type="region of interest" description="Disordered" evidence="2">
    <location>
        <begin position="854"/>
        <end position="874"/>
    </location>
</feature>
<evidence type="ECO:0000313" key="4">
    <source>
        <dbReference type="Proteomes" id="UP001367676"/>
    </source>
</evidence>
<dbReference type="AlphaFoldDB" id="A0AAN9Y1H8"/>
<feature type="compositionally biased region" description="Low complexity" evidence="2">
    <location>
        <begin position="854"/>
        <end position="868"/>
    </location>
</feature>
<accession>A0AAN9Y1H8</accession>
<keyword evidence="1" id="KW-0175">Coiled coil</keyword>
<protein>
    <recommendedName>
        <fullName evidence="5">Nck-associated protein 5</fullName>
    </recommendedName>
</protein>
<feature type="coiled-coil region" evidence="1">
    <location>
        <begin position="1"/>
        <end position="140"/>
    </location>
</feature>
<organism evidence="3 4">
    <name type="scientific">Parthenolecanium corni</name>
    <dbReference type="NCBI Taxonomy" id="536013"/>
    <lineage>
        <taxon>Eukaryota</taxon>
        <taxon>Metazoa</taxon>
        <taxon>Ecdysozoa</taxon>
        <taxon>Arthropoda</taxon>
        <taxon>Hexapoda</taxon>
        <taxon>Insecta</taxon>
        <taxon>Pterygota</taxon>
        <taxon>Neoptera</taxon>
        <taxon>Paraneoptera</taxon>
        <taxon>Hemiptera</taxon>
        <taxon>Sternorrhyncha</taxon>
        <taxon>Coccoidea</taxon>
        <taxon>Coccidae</taxon>
        <taxon>Parthenolecanium</taxon>
    </lineage>
</organism>
<feature type="region of interest" description="Disordered" evidence="2">
    <location>
        <begin position="459"/>
        <end position="480"/>
    </location>
</feature>
<feature type="compositionally biased region" description="Low complexity" evidence="2">
    <location>
        <begin position="946"/>
        <end position="962"/>
    </location>
</feature>
<evidence type="ECO:0000256" key="1">
    <source>
        <dbReference type="SAM" id="Coils"/>
    </source>
</evidence>
<dbReference type="EMBL" id="JBBCAQ010000034">
    <property type="protein sequence ID" value="KAK7579700.1"/>
    <property type="molecule type" value="Genomic_DNA"/>
</dbReference>
<feature type="region of interest" description="Disordered" evidence="2">
    <location>
        <begin position="235"/>
        <end position="266"/>
    </location>
</feature>
<feature type="region of interest" description="Disordered" evidence="2">
    <location>
        <begin position="611"/>
        <end position="630"/>
    </location>
</feature>
<comment type="caution">
    <text evidence="3">The sequence shown here is derived from an EMBL/GenBank/DDBJ whole genome shotgun (WGS) entry which is preliminary data.</text>
</comment>
<sequence>MEETLRSNQQYKAKYEQLRQDKASLTAACENHIQHFQNIICKIRAENDELKKQLQSLNSSEANSEVQSVLLERIEILQNQNSKLMREGETQRKQYEKCLDDVANQVVKALLTQKNLQDDVNRLQQRVKELESNNNSLSTLLLQRLQRNSQNTSAFHASSANHCGQALACLQSSLYNKLDIFTKKVEQQRPVSLDERRLQKVWDKSGCNSFIWIPLRRPQSLNLETSSFFTIDKVKKETEEESPESGIRDEGYSTMSSDVQGTSELPHKTLEELKEVTDESDSTPFRINSLDPKTIRSRNSFPQVKHLLPYQHIMRSFSDSQLCLRITTGPCTLSPFKSSSNKHHHQPLSLQRAKVSSLLEVALREEDTEDGFSFCSSDLFDSEYIHQWLQLEEKHSMMQQLQMEYNAAEVEDWSMEETENWKKMDGFNKRRSQDCDSTGSRKCFIRNLWEFSRYTEESSKPTPWIEDENQNSLSSESSWSSTGTHTEGSCACPFDNSSKRSSSSVVSSSSANSESAPVGTDFTRDFYRLVKFESSKSLASSSSKSQTGGAIDSKAASTGYGCDLLSRSDDNCVDREQALQSVLKFIAEQQRYCISRLVQDEQRSSIATQVDAELEERASESPVTHEDDDGYFSKISFDNGTGVEETMTTEEEKSYSAAEEASLRCCDNDRTALVVQEADVRLLFKTCDTCFQSIDNVDRRSGNICDKCAECFIDCLPEESGVQTTDLDADYGVESEPKVNRYVAPAPVIQKSCLDTVLEEQEDGNPMEQSELVPVTEEKFVNLHERATSKEVIEELNRMIRKGDELSDHGRTTPLNDCDESFGCSTGWVHVEQDIDFTDPKARANLLDVMLASSSSSSCDSSRNNSDSETFDEDNRNYKHLHRLHRFRRQKRASASRQPIMGALRFTNCVRPSIIGRDNFYNRYGEKEREAVASFDFLEELSTTSLSTASEPSDNASSSSAARPFSRTHNSRTSRTASVCPGDCDSYCDGCSCSD</sequence>
<dbReference type="InterPro" id="IPR026163">
    <property type="entry name" value="Nckap5l"/>
</dbReference>
<feature type="compositionally biased region" description="Basic and acidic residues" evidence="2">
    <location>
        <begin position="615"/>
        <end position="625"/>
    </location>
</feature>
<evidence type="ECO:0008006" key="5">
    <source>
        <dbReference type="Google" id="ProtNLM"/>
    </source>
</evidence>
<feature type="region of interest" description="Disordered" evidence="2">
    <location>
        <begin position="946"/>
        <end position="981"/>
    </location>
</feature>
<reference evidence="3 4" key="1">
    <citation type="submission" date="2024-03" db="EMBL/GenBank/DDBJ databases">
        <title>Adaptation during the transition from Ophiocordyceps entomopathogen to insect associate is accompanied by gene loss and intensified selection.</title>
        <authorList>
            <person name="Ward C.M."/>
            <person name="Onetto C.A."/>
            <person name="Borneman A.R."/>
        </authorList>
    </citation>
    <scope>NUCLEOTIDE SEQUENCE [LARGE SCALE GENOMIC DNA]</scope>
    <source>
        <strain evidence="3">AWRI1</strain>
        <tissue evidence="3">Single Adult Female</tissue>
    </source>
</reference>
<dbReference type="Proteomes" id="UP001367676">
    <property type="component" value="Unassembled WGS sequence"/>
</dbReference>
<dbReference type="PANTHER" id="PTHR21740">
    <property type="entry name" value="NCK-ASSOCIATED PROTEIN 5"/>
    <property type="match status" value="1"/>
</dbReference>
<feature type="compositionally biased region" description="Polar residues" evidence="2">
    <location>
        <begin position="967"/>
        <end position="977"/>
    </location>
</feature>
<dbReference type="PANTHER" id="PTHR21740:SF8">
    <property type="entry name" value="NCK-ASSOCIATED PROTEIN 5"/>
    <property type="match status" value="1"/>
</dbReference>
<keyword evidence="4" id="KW-1185">Reference proteome</keyword>
<name>A0AAN9Y1H8_9HEMI</name>
<gene>
    <name evidence="3" type="ORF">V9T40_000329</name>
</gene>
<evidence type="ECO:0000313" key="3">
    <source>
        <dbReference type="EMBL" id="KAK7579700.1"/>
    </source>
</evidence>
<evidence type="ECO:0000256" key="2">
    <source>
        <dbReference type="SAM" id="MobiDB-lite"/>
    </source>
</evidence>